<comment type="similarity">
    <text evidence="1 6">Belongs to the UDP-glycosyltransferase family.</text>
</comment>
<evidence type="ECO:0000313" key="9">
    <source>
        <dbReference type="Proteomes" id="UP000306102"/>
    </source>
</evidence>
<dbReference type="GO" id="GO:0080043">
    <property type="term" value="F:quercetin 3-O-glucosyltransferase activity"/>
    <property type="evidence" value="ECO:0007669"/>
    <property type="project" value="TreeGrafter"/>
</dbReference>
<evidence type="ECO:0000256" key="1">
    <source>
        <dbReference type="ARBA" id="ARBA00009995"/>
    </source>
</evidence>
<dbReference type="PANTHER" id="PTHR11926:SF1392">
    <property type="entry name" value="GLYCOSYLTRANSFERASE"/>
    <property type="match status" value="1"/>
</dbReference>
<dbReference type="GO" id="GO:0080044">
    <property type="term" value="F:quercetin 7-O-glucosyltransferase activity"/>
    <property type="evidence" value="ECO:0007669"/>
    <property type="project" value="TreeGrafter"/>
</dbReference>
<dbReference type="PANTHER" id="PTHR11926">
    <property type="entry name" value="GLUCOSYL/GLUCURONOSYL TRANSFERASES"/>
    <property type="match status" value="1"/>
</dbReference>
<dbReference type="EMBL" id="SDRB02001300">
    <property type="protein sequence ID" value="THG21618.1"/>
    <property type="molecule type" value="Genomic_DNA"/>
</dbReference>
<comment type="catalytic activity">
    <reaction evidence="5">
        <text>7-deoxyloganetate + UDP-alpha-D-glucose = 7-deoxyloganate + UDP + H(+)</text>
        <dbReference type="Rhea" id="RHEA:39895"/>
        <dbReference type="ChEBI" id="CHEBI:15378"/>
        <dbReference type="ChEBI" id="CHEBI:58223"/>
        <dbReference type="ChEBI" id="CHEBI:58885"/>
        <dbReference type="ChEBI" id="CHEBI:76844"/>
        <dbReference type="ChEBI" id="CHEBI:76846"/>
        <dbReference type="EC" id="2.4.1.323"/>
    </reaction>
</comment>
<protein>
    <recommendedName>
        <fullName evidence="7">Glycosyltransferase</fullName>
        <ecNumber evidence="7">2.4.1.-</ecNumber>
    </recommendedName>
</protein>
<name>A0A4S4EX55_CAMSN</name>
<dbReference type="InterPro" id="IPR002213">
    <property type="entry name" value="UDP_glucos_trans"/>
</dbReference>
<dbReference type="Proteomes" id="UP000306102">
    <property type="component" value="Unassembled WGS sequence"/>
</dbReference>
<keyword evidence="2 6" id="KW-0328">Glycosyltransferase</keyword>
<evidence type="ECO:0000256" key="7">
    <source>
        <dbReference type="RuleBase" id="RU362057"/>
    </source>
</evidence>
<comment type="caution">
    <text evidence="8">The sequence shown here is derived from an EMBL/GenBank/DDBJ whole genome shotgun (WGS) entry which is preliminary data.</text>
</comment>
<evidence type="ECO:0000256" key="5">
    <source>
        <dbReference type="ARBA" id="ARBA00051827"/>
    </source>
</evidence>
<dbReference type="Gene3D" id="3.40.50.2000">
    <property type="entry name" value="Glycogen Phosphorylase B"/>
    <property type="match status" value="2"/>
</dbReference>
<gene>
    <name evidence="8" type="ORF">TEA_007686</name>
</gene>
<dbReference type="FunFam" id="3.40.50.2000:FF:000065">
    <property type="entry name" value="Glycosyltransferase"/>
    <property type="match status" value="1"/>
</dbReference>
<evidence type="ECO:0000256" key="2">
    <source>
        <dbReference type="ARBA" id="ARBA00022676"/>
    </source>
</evidence>
<evidence type="ECO:0000256" key="4">
    <source>
        <dbReference type="ARBA" id="ARBA00023241"/>
    </source>
</evidence>
<evidence type="ECO:0000256" key="3">
    <source>
        <dbReference type="ARBA" id="ARBA00022679"/>
    </source>
</evidence>
<organism evidence="8 9">
    <name type="scientific">Camellia sinensis var. sinensis</name>
    <name type="common">China tea</name>
    <dbReference type="NCBI Taxonomy" id="542762"/>
    <lineage>
        <taxon>Eukaryota</taxon>
        <taxon>Viridiplantae</taxon>
        <taxon>Streptophyta</taxon>
        <taxon>Embryophyta</taxon>
        <taxon>Tracheophyta</taxon>
        <taxon>Spermatophyta</taxon>
        <taxon>Magnoliopsida</taxon>
        <taxon>eudicotyledons</taxon>
        <taxon>Gunneridae</taxon>
        <taxon>Pentapetalae</taxon>
        <taxon>asterids</taxon>
        <taxon>Ericales</taxon>
        <taxon>Theaceae</taxon>
        <taxon>Camellia</taxon>
    </lineage>
</organism>
<dbReference type="EC" id="2.4.1.-" evidence="7"/>
<evidence type="ECO:0000256" key="6">
    <source>
        <dbReference type="RuleBase" id="RU003718"/>
    </source>
</evidence>
<dbReference type="GO" id="GO:0102970">
    <property type="term" value="F:7-deoxyloganetic acid glucosyltransferase activity"/>
    <property type="evidence" value="ECO:0007669"/>
    <property type="project" value="UniProtKB-EC"/>
</dbReference>
<keyword evidence="3 6" id="KW-0808">Transferase</keyword>
<evidence type="ECO:0000313" key="8">
    <source>
        <dbReference type="EMBL" id="THG21618.1"/>
    </source>
</evidence>
<dbReference type="InterPro" id="IPR035595">
    <property type="entry name" value="UDP_glycos_trans_CS"/>
</dbReference>
<reference evidence="8 9" key="1">
    <citation type="journal article" date="2018" name="Proc. Natl. Acad. Sci. U.S.A.">
        <title>Draft genome sequence of Camellia sinensis var. sinensis provides insights into the evolution of the tea genome and tea quality.</title>
        <authorList>
            <person name="Wei C."/>
            <person name="Yang H."/>
            <person name="Wang S."/>
            <person name="Zhao J."/>
            <person name="Liu C."/>
            <person name="Gao L."/>
            <person name="Xia E."/>
            <person name="Lu Y."/>
            <person name="Tai Y."/>
            <person name="She G."/>
            <person name="Sun J."/>
            <person name="Cao H."/>
            <person name="Tong W."/>
            <person name="Gao Q."/>
            <person name="Li Y."/>
            <person name="Deng W."/>
            <person name="Jiang X."/>
            <person name="Wang W."/>
            <person name="Chen Q."/>
            <person name="Zhang S."/>
            <person name="Li H."/>
            <person name="Wu J."/>
            <person name="Wang P."/>
            <person name="Li P."/>
            <person name="Shi C."/>
            <person name="Zheng F."/>
            <person name="Jian J."/>
            <person name="Huang B."/>
            <person name="Shan D."/>
            <person name="Shi M."/>
            <person name="Fang C."/>
            <person name="Yue Y."/>
            <person name="Li F."/>
            <person name="Li D."/>
            <person name="Wei S."/>
            <person name="Han B."/>
            <person name="Jiang C."/>
            <person name="Yin Y."/>
            <person name="Xia T."/>
            <person name="Zhang Z."/>
            <person name="Bennetzen J.L."/>
            <person name="Zhao S."/>
            <person name="Wan X."/>
        </authorList>
    </citation>
    <scope>NUCLEOTIDE SEQUENCE [LARGE SCALE GENOMIC DNA]</scope>
    <source>
        <strain evidence="9">cv. Shuchazao</strain>
        <tissue evidence="8">Leaf</tissue>
    </source>
</reference>
<keyword evidence="9" id="KW-1185">Reference proteome</keyword>
<dbReference type="Pfam" id="PF00201">
    <property type="entry name" value="UDPGT"/>
    <property type="match status" value="1"/>
</dbReference>
<dbReference type="PROSITE" id="PS00375">
    <property type="entry name" value="UDPGT"/>
    <property type="match status" value="1"/>
</dbReference>
<dbReference type="CDD" id="cd03784">
    <property type="entry name" value="GT1_Gtf-like"/>
    <property type="match status" value="1"/>
</dbReference>
<proteinExistence type="inferred from homology"/>
<dbReference type="AlphaFoldDB" id="A0A4S4EX55"/>
<dbReference type="GO" id="GO:0009813">
    <property type="term" value="P:flavonoid biosynthetic process"/>
    <property type="evidence" value="ECO:0007669"/>
    <property type="project" value="UniProtKB-KW"/>
</dbReference>
<keyword evidence="4" id="KW-0284">Flavonoid biosynthesis</keyword>
<sequence>MDRPVETLAPHVLIFPFPVQGHVNSMLKLAELLCLADFHVTFLVPDDTHDSLLRHTDVHKRFEHYARFRFQTISDGIPADRARSGTDFLSDLLNSLRNVMKPLFKELIRSNRLSCESNRPITCIITDGVMSFAIDLAEEMGIPIIYFRTISACSFWAYFCIPELIEAGELPFKGNDLDVPIQSIPGMEGFLRRRDLPSICRVGDLSNPDLQLISSETRQTTRPRGLVLNTFEDLEGPILSHIRTQMPNVYTIGPLHAHYKTRLAAAASSTTTTGTSSNSLLEEDRSCLTWLDEQPTQSVIYVSFGSLAIITKPQLMEFWHGLVNSGKRFLWIIRPDLVIGGDGEGHIEAELSEATKERGYMVGWAPQEEVLDHRAIGGFVTHSGWNSTLESIVAGVPMICWPYFLDQQTNSRFVGEVWKLGLDIKDICDRSKDPLE</sequence>
<dbReference type="SUPFAM" id="SSF53756">
    <property type="entry name" value="UDP-Glycosyltransferase/glycogen phosphorylase"/>
    <property type="match status" value="1"/>
</dbReference>
<accession>A0A4S4EX55</accession>
<dbReference type="FunFam" id="3.40.50.2000:FF:000040">
    <property type="entry name" value="UDP-glycosyltransferase 76C1"/>
    <property type="match status" value="1"/>
</dbReference>